<organism evidence="2 3">
    <name type="scientific">Ophiocordyceps polyrhachis-furcata BCC 54312</name>
    <dbReference type="NCBI Taxonomy" id="1330021"/>
    <lineage>
        <taxon>Eukaryota</taxon>
        <taxon>Fungi</taxon>
        <taxon>Dikarya</taxon>
        <taxon>Ascomycota</taxon>
        <taxon>Pezizomycotina</taxon>
        <taxon>Sordariomycetes</taxon>
        <taxon>Hypocreomycetidae</taxon>
        <taxon>Hypocreales</taxon>
        <taxon>Ophiocordycipitaceae</taxon>
        <taxon>Ophiocordyceps</taxon>
    </lineage>
</organism>
<reference evidence="2 3" key="1">
    <citation type="journal article" date="2015" name="BMC Genomics">
        <title>Insights from the genome of Ophiocordyceps polyrhachis-furcata to pathogenicity and host specificity in insect fungi.</title>
        <authorList>
            <person name="Wichadakul D."/>
            <person name="Kobmoo N."/>
            <person name="Ingsriswang S."/>
            <person name="Tangphatsornruang S."/>
            <person name="Chantasingh D."/>
            <person name="Luangsa-ard J.J."/>
            <person name="Eurwilaichitr L."/>
        </authorList>
    </citation>
    <scope>NUCLEOTIDE SEQUENCE [LARGE SCALE GENOMIC DNA]</scope>
    <source>
        <strain evidence="2 3">BCC 54312</strain>
    </source>
</reference>
<dbReference type="Proteomes" id="UP000253664">
    <property type="component" value="Unassembled WGS sequence"/>
</dbReference>
<sequence length="314" mass="34635">MSRNGFRVDTTGEVEAARELADAAFCKPIFGLVLRLHLLLHGLALISALVIAGVGVVVFLRLILDGSLMKRVTRRRRLALLFGDGPSLAPVLEMTGRPGPLDTATDEHRLRIGKLNANLILVHPRKFAVKLIVLSRLAHVELWLPAGETFAATTTSLLRRLTRVVVKVIQKAEERGEGRGVRVVEVAREEGHESSIKPFIYTQKGSSIEPSATSEKQIDDSGNDTKHVFHFCRPWKPLDFFAQRDASVVKLRTKPHRQISQPALSRQLSSSCHLVLPGASPSLDNMPHHLLDSNLGTTHITNPPPRHHNAISIT</sequence>
<keyword evidence="1" id="KW-0472">Membrane</keyword>
<proteinExistence type="predicted"/>
<keyword evidence="3" id="KW-1185">Reference proteome</keyword>
<feature type="transmembrane region" description="Helical" evidence="1">
    <location>
        <begin position="38"/>
        <end position="64"/>
    </location>
</feature>
<evidence type="ECO:0000313" key="2">
    <source>
        <dbReference type="EMBL" id="RCI07875.1"/>
    </source>
</evidence>
<protein>
    <submittedName>
        <fullName evidence="2">Uncharacterized protein</fullName>
    </submittedName>
</protein>
<accession>A0A367L0B8</accession>
<evidence type="ECO:0000256" key="1">
    <source>
        <dbReference type="SAM" id="Phobius"/>
    </source>
</evidence>
<keyword evidence="1" id="KW-1133">Transmembrane helix</keyword>
<evidence type="ECO:0000313" key="3">
    <source>
        <dbReference type="Proteomes" id="UP000253664"/>
    </source>
</evidence>
<comment type="caution">
    <text evidence="2">The sequence shown here is derived from an EMBL/GenBank/DDBJ whole genome shotgun (WGS) entry which is preliminary data.</text>
</comment>
<name>A0A367L0B8_9HYPO</name>
<keyword evidence="1" id="KW-0812">Transmembrane</keyword>
<gene>
    <name evidence="2" type="ORF">L249_5871</name>
</gene>
<dbReference type="AlphaFoldDB" id="A0A367L0B8"/>
<dbReference type="EMBL" id="LKCN02000023">
    <property type="protein sequence ID" value="RCI07875.1"/>
    <property type="molecule type" value="Genomic_DNA"/>
</dbReference>